<dbReference type="Pfam" id="PF18962">
    <property type="entry name" value="Por_Secre_tail"/>
    <property type="match status" value="1"/>
</dbReference>
<feature type="domain" description="Secretion system C-terminal sorting" evidence="1">
    <location>
        <begin position="87"/>
        <end position="151"/>
    </location>
</feature>
<dbReference type="RefSeq" id="WP_322347704.1">
    <property type="nucleotide sequence ID" value="NZ_CP129968.2"/>
</dbReference>
<organism evidence="2">
    <name type="scientific">Marivirga arenosa</name>
    <dbReference type="NCBI Taxonomy" id="3059076"/>
    <lineage>
        <taxon>Bacteria</taxon>
        <taxon>Pseudomonadati</taxon>
        <taxon>Bacteroidota</taxon>
        <taxon>Cytophagia</taxon>
        <taxon>Cytophagales</taxon>
        <taxon>Marivirgaceae</taxon>
        <taxon>Marivirga</taxon>
    </lineage>
</organism>
<dbReference type="AlphaFoldDB" id="A0AA49GH94"/>
<evidence type="ECO:0000259" key="1">
    <source>
        <dbReference type="Pfam" id="PF18962"/>
    </source>
</evidence>
<dbReference type="NCBIfam" id="TIGR04183">
    <property type="entry name" value="Por_Secre_tail"/>
    <property type="match status" value="1"/>
</dbReference>
<evidence type="ECO:0000313" key="2">
    <source>
        <dbReference type="EMBL" id="WKK82389.2"/>
    </source>
</evidence>
<dbReference type="Proteomes" id="UP001232019">
    <property type="component" value="Chromosome"/>
</dbReference>
<name>A0AA49GH94_9BACT</name>
<dbReference type="InterPro" id="IPR026444">
    <property type="entry name" value="Secre_tail"/>
</dbReference>
<proteinExistence type="predicted"/>
<dbReference type="KEGG" id="marp:QYS47_10115"/>
<sequence length="161" mass="18113">MFNSKFSFLLFLFITVIVNQINGQSVINSSGENISGTGGSVNFSIGQLTFDNYTGANGTVNQGIQNAYEISLLTSSEISLKRFSFTIFPNPVKDVLNLEIGNLDNKNMTYHLYKSNGRLLEKKNIKSNNISIDMKERIPDIYLLKINNGDQVLKIFRIVKY</sequence>
<accession>A0AA49GH94</accession>
<dbReference type="EMBL" id="CP129968">
    <property type="protein sequence ID" value="WKK82389.2"/>
    <property type="molecule type" value="Genomic_DNA"/>
</dbReference>
<reference evidence="2" key="1">
    <citation type="submission" date="2023-08" db="EMBL/GenBank/DDBJ databases">
        <title>Comparative genomics and taxonomic characterization of three novel marine species of genus Marivirga.</title>
        <authorList>
            <person name="Muhammad N."/>
            <person name="Kim S.-G."/>
        </authorList>
    </citation>
    <scope>NUCLEOTIDE SEQUENCE</scope>
    <source>
        <strain evidence="2">BKB1-2</strain>
    </source>
</reference>
<protein>
    <submittedName>
        <fullName evidence="2">T9SS type A sorting domain-containing protein</fullName>
    </submittedName>
</protein>
<gene>
    <name evidence="2" type="ORF">QYS47_10115</name>
</gene>